<name>A0ABT5GM64_9MICO</name>
<dbReference type="Proteomes" id="UP001150259">
    <property type="component" value="Unassembled WGS sequence"/>
</dbReference>
<comment type="caution">
    <text evidence="3">The sequence shown here is derived from an EMBL/GenBank/DDBJ whole genome shotgun (WGS) entry which is preliminary data.</text>
</comment>
<dbReference type="InterPro" id="IPR042070">
    <property type="entry name" value="PucR_C-HTH_sf"/>
</dbReference>
<reference evidence="3 4" key="1">
    <citation type="submission" date="2022-11" db="EMBL/GenBank/DDBJ databases">
        <title>Anaerobic phenanthrene biodegradation by a DNRA strain PheN6.</title>
        <authorList>
            <person name="Zhang Z."/>
        </authorList>
    </citation>
    <scope>NUCLEOTIDE SEQUENCE [LARGE SCALE GENOMIC DNA]</scope>
    <source>
        <strain evidence="3 4">PheN6</strain>
    </source>
</reference>
<organism evidence="3 4">
    <name type="scientific">Intrasporangium calvum</name>
    <dbReference type="NCBI Taxonomy" id="53358"/>
    <lineage>
        <taxon>Bacteria</taxon>
        <taxon>Bacillati</taxon>
        <taxon>Actinomycetota</taxon>
        <taxon>Actinomycetes</taxon>
        <taxon>Micrococcales</taxon>
        <taxon>Intrasporangiaceae</taxon>
        <taxon>Intrasporangium</taxon>
    </lineage>
</organism>
<dbReference type="InterPro" id="IPR051448">
    <property type="entry name" value="CdaR-like_regulators"/>
</dbReference>
<evidence type="ECO:0000259" key="2">
    <source>
        <dbReference type="Pfam" id="PF14361"/>
    </source>
</evidence>
<feature type="domain" description="RsbT co-antagonist protein RsbRD N-terminal" evidence="2">
    <location>
        <begin position="32"/>
        <end position="169"/>
    </location>
</feature>
<dbReference type="PANTHER" id="PTHR33744:SF1">
    <property type="entry name" value="DNA-BINDING TRANSCRIPTIONAL ACTIVATOR ADER"/>
    <property type="match status" value="1"/>
</dbReference>
<dbReference type="Pfam" id="PF13556">
    <property type="entry name" value="HTH_30"/>
    <property type="match status" value="1"/>
</dbReference>
<proteinExistence type="predicted"/>
<dbReference type="InterPro" id="IPR025751">
    <property type="entry name" value="RsbRD_N_dom"/>
</dbReference>
<dbReference type="EMBL" id="JAPFQL010000097">
    <property type="protein sequence ID" value="MDC5698970.1"/>
    <property type="molecule type" value="Genomic_DNA"/>
</dbReference>
<dbReference type="Pfam" id="PF14361">
    <property type="entry name" value="RsbRD_N"/>
    <property type="match status" value="1"/>
</dbReference>
<feature type="domain" description="PucR C-terminal helix-turn-helix" evidence="1">
    <location>
        <begin position="352"/>
        <end position="410"/>
    </location>
</feature>
<accession>A0ABT5GM64</accession>
<dbReference type="InterPro" id="IPR025736">
    <property type="entry name" value="PucR_C-HTH_dom"/>
</dbReference>
<keyword evidence="4" id="KW-1185">Reference proteome</keyword>
<protein>
    <submittedName>
        <fullName evidence="3">Helix-turn-helix domain-containing protein</fullName>
    </submittedName>
</protein>
<gene>
    <name evidence="3" type="ORF">OO014_17085</name>
</gene>
<sequence>MDHSRTSPMSWREAPLELAGEPLSEVVERSRPELVAEMLHRLAAELPSYAWVADAAPDDPVRAMTHRFVDYYSGAFARRELPDTAMLAPVRQTAERRATGGVPMEEVMSAFHLGTAVVTEHLASLAGADDEAVVIAIQALGFDLVRLLAVAVATGYTTERQSVLGEELATRQTLVADLLDGTATDESALRAGIRLPPAYIVVAFSMGEGGLLVDEEGQRRAIRRIRLEATRIVDEPVLWASPRSGWLAFVPYPAGSDWFSMDDRVWLALTHRQVQAVVDLPIYTGWAAAAPAGVPEAAKLAREVCDVVLATHRPPGIYELDDVLIDYQLMRPSPARDRLQEMMTPLTDRAELLLTLRTYLDTGRDRRRTAQLLHLHPNSVDNRLRRCADLTGLDATQSEEAMVIRAALLAWTAQPAATVSR</sequence>
<evidence type="ECO:0000259" key="1">
    <source>
        <dbReference type="Pfam" id="PF13556"/>
    </source>
</evidence>
<evidence type="ECO:0000313" key="4">
    <source>
        <dbReference type="Proteomes" id="UP001150259"/>
    </source>
</evidence>
<evidence type="ECO:0000313" key="3">
    <source>
        <dbReference type="EMBL" id="MDC5698970.1"/>
    </source>
</evidence>
<dbReference type="PANTHER" id="PTHR33744">
    <property type="entry name" value="CARBOHYDRATE DIACID REGULATOR"/>
    <property type="match status" value="1"/>
</dbReference>
<dbReference type="RefSeq" id="WP_272463528.1">
    <property type="nucleotide sequence ID" value="NZ_JAPFQL010000097.1"/>
</dbReference>
<dbReference type="Gene3D" id="1.10.10.2840">
    <property type="entry name" value="PucR C-terminal helix-turn-helix domain"/>
    <property type="match status" value="1"/>
</dbReference>